<feature type="transmembrane region" description="Helical" evidence="1">
    <location>
        <begin position="137"/>
        <end position="159"/>
    </location>
</feature>
<keyword evidence="3" id="KW-1185">Reference proteome</keyword>
<accession>A0A2T0AKI5</accession>
<keyword evidence="1" id="KW-0812">Transmembrane</keyword>
<comment type="caution">
    <text evidence="2">The sequence shown here is derived from an EMBL/GenBank/DDBJ whole genome shotgun (WGS) entry which is preliminary data.</text>
</comment>
<evidence type="ECO:0000313" key="3">
    <source>
        <dbReference type="Proteomes" id="UP000239614"/>
    </source>
</evidence>
<feature type="transmembrane region" description="Helical" evidence="1">
    <location>
        <begin position="46"/>
        <end position="63"/>
    </location>
</feature>
<proteinExistence type="predicted"/>
<dbReference type="AlphaFoldDB" id="A0A2T0AKI5"/>
<feature type="transmembrane region" description="Helical" evidence="1">
    <location>
        <begin position="165"/>
        <end position="184"/>
    </location>
</feature>
<feature type="transmembrane region" description="Helical" evidence="1">
    <location>
        <begin position="114"/>
        <end position="132"/>
    </location>
</feature>
<keyword evidence="1" id="KW-0472">Membrane</keyword>
<organism evidence="2 3">
    <name type="scientific">Clostridium thermopalmarium DSM 5974</name>
    <dbReference type="NCBI Taxonomy" id="1121340"/>
    <lineage>
        <taxon>Bacteria</taxon>
        <taxon>Bacillati</taxon>
        <taxon>Bacillota</taxon>
        <taxon>Clostridia</taxon>
        <taxon>Eubacteriales</taxon>
        <taxon>Clostridiaceae</taxon>
        <taxon>Clostridium</taxon>
    </lineage>
</organism>
<evidence type="ECO:0000313" key="2">
    <source>
        <dbReference type="EMBL" id="PRR69104.1"/>
    </source>
</evidence>
<reference evidence="2 3" key="1">
    <citation type="submission" date="2018-03" db="EMBL/GenBank/DDBJ databases">
        <title>Genome sequence of Clostridium thermopalmarium DSM 5974.</title>
        <authorList>
            <person name="Poehlein A."/>
            <person name="Daniel R."/>
        </authorList>
    </citation>
    <scope>NUCLEOTIDE SEQUENCE [LARGE SCALE GENOMIC DNA]</scope>
    <source>
        <strain evidence="2 3">DSM 5974</strain>
    </source>
</reference>
<dbReference type="RefSeq" id="WP_106024797.1">
    <property type="nucleotide sequence ID" value="NZ_PVXN01000068.1"/>
</dbReference>
<sequence length="195" mass="22576">MKFTTIKKYDKQLGGLFFILTVLFIILAMTNKSFFDWAYERHQNQLSWYIRPMFIIPFCYFAYKRSWAGIMGTMFMVFTSMFWFPKPVEVSSQVIEFLEMEKQYLTGDWRLPKVIITLLIPVSLSALAIAFWKRSLFFGIAVMIFIALAKISWSIVFGSKSGTSVLVPAMVGLVICIIFISIGFKKMENSRKNNG</sequence>
<dbReference type="Proteomes" id="UP000239614">
    <property type="component" value="Unassembled WGS sequence"/>
</dbReference>
<feature type="transmembrane region" description="Helical" evidence="1">
    <location>
        <begin position="68"/>
        <end position="84"/>
    </location>
</feature>
<feature type="transmembrane region" description="Helical" evidence="1">
    <location>
        <begin position="12"/>
        <end position="34"/>
    </location>
</feature>
<dbReference type="OrthoDB" id="3425563at2"/>
<dbReference type="EMBL" id="PVXN01000068">
    <property type="protein sequence ID" value="PRR69104.1"/>
    <property type="molecule type" value="Genomic_DNA"/>
</dbReference>
<gene>
    <name evidence="2" type="ORF">CPAL_26220</name>
</gene>
<name>A0A2T0AKI5_9CLOT</name>
<keyword evidence="1" id="KW-1133">Transmembrane helix</keyword>
<protein>
    <submittedName>
        <fullName evidence="2">Uncharacterized protein</fullName>
    </submittedName>
</protein>
<evidence type="ECO:0000256" key="1">
    <source>
        <dbReference type="SAM" id="Phobius"/>
    </source>
</evidence>